<dbReference type="Pfam" id="PF24758">
    <property type="entry name" value="LRR_At5g56370"/>
    <property type="match status" value="1"/>
</dbReference>
<dbReference type="Proteomes" id="UP001497457">
    <property type="component" value="Chromosome 28b"/>
</dbReference>
<organism evidence="3 4">
    <name type="scientific">Urochloa decumbens</name>
    <dbReference type="NCBI Taxonomy" id="240449"/>
    <lineage>
        <taxon>Eukaryota</taxon>
        <taxon>Viridiplantae</taxon>
        <taxon>Streptophyta</taxon>
        <taxon>Embryophyta</taxon>
        <taxon>Tracheophyta</taxon>
        <taxon>Spermatophyta</taxon>
        <taxon>Magnoliopsida</taxon>
        <taxon>Liliopsida</taxon>
        <taxon>Poales</taxon>
        <taxon>Poaceae</taxon>
        <taxon>PACMAD clade</taxon>
        <taxon>Panicoideae</taxon>
        <taxon>Panicodae</taxon>
        <taxon>Paniceae</taxon>
        <taxon>Melinidinae</taxon>
        <taxon>Urochloa</taxon>
    </lineage>
</organism>
<dbReference type="AlphaFoldDB" id="A0ABC9BZ59"/>
<dbReference type="InterPro" id="IPR055302">
    <property type="entry name" value="F-box_dom-containing"/>
</dbReference>
<evidence type="ECO:0000256" key="1">
    <source>
        <dbReference type="SAM" id="MobiDB-lite"/>
    </source>
</evidence>
<protein>
    <recommendedName>
        <fullName evidence="2">F-box domain-containing protein</fullName>
    </recommendedName>
</protein>
<dbReference type="Pfam" id="PF08387">
    <property type="entry name" value="FBD"/>
    <property type="match status" value="1"/>
</dbReference>
<dbReference type="PANTHER" id="PTHR32141">
    <property type="match status" value="1"/>
</dbReference>
<name>A0ABC9BZ59_9POAL</name>
<feature type="region of interest" description="Disordered" evidence="1">
    <location>
        <begin position="300"/>
        <end position="324"/>
    </location>
</feature>
<evidence type="ECO:0000313" key="4">
    <source>
        <dbReference type="Proteomes" id="UP001497457"/>
    </source>
</evidence>
<dbReference type="EMBL" id="OZ075138">
    <property type="protein sequence ID" value="CAL5010129.1"/>
    <property type="molecule type" value="Genomic_DNA"/>
</dbReference>
<dbReference type="PROSITE" id="PS50181">
    <property type="entry name" value="FBOX"/>
    <property type="match status" value="1"/>
</dbReference>
<feature type="domain" description="F-box" evidence="2">
    <location>
        <begin position="1"/>
        <end position="47"/>
    </location>
</feature>
<dbReference type="Pfam" id="PF00646">
    <property type="entry name" value="F-box"/>
    <property type="match status" value="1"/>
</dbReference>
<proteinExistence type="predicted"/>
<reference evidence="3 4" key="2">
    <citation type="submission" date="2024-10" db="EMBL/GenBank/DDBJ databases">
        <authorList>
            <person name="Ryan C."/>
        </authorList>
    </citation>
    <scope>NUCLEOTIDE SEQUENCE [LARGE SCALE GENOMIC DNA]</scope>
</reference>
<sequence length="344" mass="38019">MISRLPDDLLSEVISFLPAADGARTQVLSCRWRSPSLNLHDKTFAAAATILPSQGRRFSLTCLSHYYEGVDVIDGVLRLPGLDGLRELELCYSPTCRTQPALSMTLKGVIISEGTLYGVLSGCPVLRSLVLKDNAGHRRLRLRSPTLRSLSVSDNGAGVQGGNLEEVIIEDAPLLERLITDGCGSEFQAPKLKIVGYLGDGISEYLLGKRVLKALSHWKLNNARAKPKSVPRHVSFECLDEHLKMLELKSYRGIVLEFSLIRFFLSNARVLESMKVLVSPGKWGPKSIARHRKKLRLSTRASRGAKFSFEPEPEPEPDHCPSSSVPIKRIHNFALDDPFGIPTT</sequence>
<dbReference type="InterPro" id="IPR055411">
    <property type="entry name" value="LRR_FXL15/At3g58940/PEG3-like"/>
</dbReference>
<keyword evidence="4" id="KW-1185">Reference proteome</keyword>
<dbReference type="InterPro" id="IPR001810">
    <property type="entry name" value="F-box_dom"/>
</dbReference>
<accession>A0ABC9BZ59</accession>
<dbReference type="InterPro" id="IPR006566">
    <property type="entry name" value="FBD"/>
</dbReference>
<dbReference type="SUPFAM" id="SSF81383">
    <property type="entry name" value="F-box domain"/>
    <property type="match status" value="1"/>
</dbReference>
<gene>
    <name evidence="3" type="ORF">URODEC1_LOCUS69853</name>
</gene>
<reference evidence="4" key="1">
    <citation type="submission" date="2024-06" db="EMBL/GenBank/DDBJ databases">
        <authorList>
            <person name="Ryan C."/>
        </authorList>
    </citation>
    <scope>NUCLEOTIDE SEQUENCE [LARGE SCALE GENOMIC DNA]</scope>
</reference>
<dbReference type="PANTHER" id="PTHR32141:SF150">
    <property type="entry name" value="FBD DOMAIN-CONTAINING PROTEIN"/>
    <property type="match status" value="1"/>
</dbReference>
<evidence type="ECO:0000313" key="3">
    <source>
        <dbReference type="EMBL" id="CAL5010129.1"/>
    </source>
</evidence>
<dbReference type="InterPro" id="IPR036047">
    <property type="entry name" value="F-box-like_dom_sf"/>
</dbReference>
<evidence type="ECO:0000259" key="2">
    <source>
        <dbReference type="PROSITE" id="PS50181"/>
    </source>
</evidence>
<dbReference type="SMART" id="SM00579">
    <property type="entry name" value="FBD"/>
    <property type="match status" value="1"/>
</dbReference>